<sequence>MFKNKDNMKRIFTFFFTLSIFAMNFAMAQNTKLTGKVVSADDGQPLPGVSVSIQGTKQGVLSDGDGNFTLTASVGQVLAFSYVGFTGQQITIPAGALPVIKLKSDNHMLSDVVIKDSYGTQAKKTYTGSAGVVKGAENENKPFSTFQQALQGEIAGVNVQINSGQPGALNQVRIRGINSITSAAAAQPLYVIDGMIVNGGADLTQRAGGTLSPLAGINNNDIENITVLKDAAATAIYGSRGSNGVIVINTKRGKSGKTEVRFDAEGGISSNLPLPDAGKPLTPDQYRSMFNEAFVNSGQYTAAQITALGTSYGLNSAGNNWYDLVTKRGSQQQYNVSVNGGNEKTRIFTSAGYFTQDATVLKSYLKRITGTLNLDHTVSKSFSIATNLNVSSINQNAPLQGSAYYSSPLASAYFLRPFQLGYNADGSINSSVTGNANFPTSSNSNPLYIAAHDVRGINNVRLLGAQTIKWNIWDQLKYTGYASMDYQTNEETSFLNAQMGDARSLNGSGTSQYSRYANWLVRNQLDYRYNIHGVEDFYVDASVGYEAQKSAGYLNTAYATGYPLTQPTLTAVGNAATPATASESTSNYTFDALYARANINYKNRYSLSGSFRRDGGSRFGTDKQYGSFYSVGGAWNIDGEDFFKKQNILTTAKIRSSYGTTGNANALANYQWRPTAGYGFNYNSANGQAYNTVGNPSLTWESSKKFDIGVDFGFFNDRLLFNVDYYNNKVDGLIQLVNIPWESGFGATQTSQAQNVGALQNKGWEFTVKGVPVKTKDFSWNVNLNAAYNANRMTKLAQNNQVNGNYWLANNYDYYTYYTRAYAGVNPANGNALWYTDAGRTSTTTNYSAAARVPYGHADPKITSGFSNTFNYKGIILALDFYGNFGNRISDSWSYYLNDGTYITGANKYQYTWLNRWTTPGQVTDVPKNVYGGGSSSNSSSGSTRFLYYGDYIRLKNVSLGYDLKNLDVVKKCGISKLYLYARATNLWTKTYDKRLPFDPEVPINGYNTEDIPQIRTITIGLNVGF</sequence>
<evidence type="ECO:0000256" key="1">
    <source>
        <dbReference type="ARBA" id="ARBA00004571"/>
    </source>
</evidence>
<dbReference type="SUPFAM" id="SSF49464">
    <property type="entry name" value="Carboxypeptidase regulatory domain-like"/>
    <property type="match status" value="1"/>
</dbReference>
<gene>
    <name evidence="13" type="ORF">RG47T_2677</name>
</gene>
<protein>
    <recommendedName>
        <fullName evidence="15">TonB-dependent receptor plug domain-containing protein</fullName>
    </recommendedName>
</protein>
<comment type="subcellular location">
    <subcellularLocation>
        <location evidence="1 8">Cell outer membrane</location>
        <topology evidence="1 8">Multi-pass membrane protein</topology>
    </subcellularLocation>
</comment>
<organism evidence="13 14">
    <name type="scientific">Mucilaginibacter polytrichastri</name>
    <dbReference type="NCBI Taxonomy" id="1302689"/>
    <lineage>
        <taxon>Bacteria</taxon>
        <taxon>Pseudomonadati</taxon>
        <taxon>Bacteroidota</taxon>
        <taxon>Sphingobacteriia</taxon>
        <taxon>Sphingobacteriales</taxon>
        <taxon>Sphingobacteriaceae</taxon>
        <taxon>Mucilaginibacter</taxon>
    </lineage>
</organism>
<name>A0A1Q5ZZP1_9SPHI</name>
<evidence type="ECO:0000256" key="3">
    <source>
        <dbReference type="ARBA" id="ARBA00022452"/>
    </source>
</evidence>
<dbReference type="Pfam" id="PF00593">
    <property type="entry name" value="TonB_dep_Rec_b-barrel"/>
    <property type="match status" value="1"/>
</dbReference>
<dbReference type="Gene3D" id="2.60.40.1120">
    <property type="entry name" value="Carboxypeptidase-like, regulatory domain"/>
    <property type="match status" value="1"/>
</dbReference>
<evidence type="ECO:0000313" key="13">
    <source>
        <dbReference type="EMBL" id="OKS87218.1"/>
    </source>
</evidence>
<dbReference type="InterPro" id="IPR008969">
    <property type="entry name" value="CarboxyPept-like_regulatory"/>
</dbReference>
<keyword evidence="7 8" id="KW-0998">Cell outer membrane</keyword>
<dbReference type="GO" id="GO:0009279">
    <property type="term" value="C:cell outer membrane"/>
    <property type="evidence" value="ECO:0007669"/>
    <property type="project" value="UniProtKB-SubCell"/>
</dbReference>
<dbReference type="AlphaFoldDB" id="A0A1Q5ZZP1"/>
<evidence type="ECO:0008006" key="15">
    <source>
        <dbReference type="Google" id="ProtNLM"/>
    </source>
</evidence>
<dbReference type="Proteomes" id="UP000186720">
    <property type="component" value="Unassembled WGS sequence"/>
</dbReference>
<evidence type="ECO:0000256" key="7">
    <source>
        <dbReference type="ARBA" id="ARBA00023237"/>
    </source>
</evidence>
<reference evidence="13 14" key="1">
    <citation type="submission" date="2016-11" db="EMBL/GenBank/DDBJ databases">
        <title>Whole Genome Sequencing of Mucilaginibacter polytrichastri RG4-7(T) isolated from the moss sample.</title>
        <authorList>
            <person name="Li Y."/>
        </authorList>
    </citation>
    <scope>NUCLEOTIDE SEQUENCE [LARGE SCALE GENOMIC DNA]</scope>
    <source>
        <strain evidence="13 14">RG4-7</strain>
    </source>
</reference>
<dbReference type="InterPro" id="IPR000531">
    <property type="entry name" value="Beta-barrel_TonB"/>
</dbReference>
<evidence type="ECO:0000256" key="4">
    <source>
        <dbReference type="ARBA" id="ARBA00022692"/>
    </source>
</evidence>
<dbReference type="InterPro" id="IPR039426">
    <property type="entry name" value="TonB-dep_rcpt-like"/>
</dbReference>
<dbReference type="SUPFAM" id="SSF56935">
    <property type="entry name" value="Porins"/>
    <property type="match status" value="1"/>
</dbReference>
<dbReference type="STRING" id="1302689.RG47T_2677"/>
<keyword evidence="14" id="KW-1185">Reference proteome</keyword>
<keyword evidence="2 8" id="KW-0813">Transport</keyword>
<keyword evidence="5 9" id="KW-0798">TonB box</keyword>
<dbReference type="Pfam" id="PF07715">
    <property type="entry name" value="Plug"/>
    <property type="match status" value="1"/>
</dbReference>
<dbReference type="InterPro" id="IPR023996">
    <property type="entry name" value="TonB-dep_OMP_SusC/RagA"/>
</dbReference>
<feature type="domain" description="TonB-dependent receptor-like beta-barrel" evidence="11">
    <location>
        <begin position="414"/>
        <end position="894"/>
    </location>
</feature>
<feature type="chain" id="PRO_5013135509" description="TonB-dependent receptor plug domain-containing protein" evidence="10">
    <location>
        <begin position="29"/>
        <end position="1026"/>
    </location>
</feature>
<dbReference type="InterPro" id="IPR036942">
    <property type="entry name" value="Beta-barrel_TonB_sf"/>
</dbReference>
<dbReference type="NCBIfam" id="TIGR04057">
    <property type="entry name" value="SusC_RagA_signa"/>
    <property type="match status" value="1"/>
</dbReference>
<keyword evidence="3 8" id="KW-1134">Transmembrane beta strand</keyword>
<evidence type="ECO:0000259" key="12">
    <source>
        <dbReference type="Pfam" id="PF07715"/>
    </source>
</evidence>
<dbReference type="PROSITE" id="PS52016">
    <property type="entry name" value="TONB_DEPENDENT_REC_3"/>
    <property type="match status" value="1"/>
</dbReference>
<evidence type="ECO:0000259" key="11">
    <source>
        <dbReference type="Pfam" id="PF00593"/>
    </source>
</evidence>
<dbReference type="Gene3D" id="2.170.130.10">
    <property type="entry name" value="TonB-dependent receptor, plug domain"/>
    <property type="match status" value="1"/>
</dbReference>
<feature type="signal peptide" evidence="10">
    <location>
        <begin position="1"/>
        <end position="28"/>
    </location>
</feature>
<evidence type="ECO:0000256" key="8">
    <source>
        <dbReference type="PROSITE-ProRule" id="PRU01360"/>
    </source>
</evidence>
<evidence type="ECO:0000256" key="2">
    <source>
        <dbReference type="ARBA" id="ARBA00022448"/>
    </source>
</evidence>
<dbReference type="InterPro" id="IPR037066">
    <property type="entry name" value="Plug_dom_sf"/>
</dbReference>
<keyword evidence="4 8" id="KW-0812">Transmembrane</keyword>
<dbReference type="EMBL" id="MPPL01000001">
    <property type="protein sequence ID" value="OKS87218.1"/>
    <property type="molecule type" value="Genomic_DNA"/>
</dbReference>
<evidence type="ECO:0000256" key="6">
    <source>
        <dbReference type="ARBA" id="ARBA00023136"/>
    </source>
</evidence>
<evidence type="ECO:0000256" key="5">
    <source>
        <dbReference type="ARBA" id="ARBA00023077"/>
    </source>
</evidence>
<dbReference type="InterPro" id="IPR023997">
    <property type="entry name" value="TonB-dep_OMP_SusC/RagA_CS"/>
</dbReference>
<feature type="domain" description="TonB-dependent receptor plug" evidence="12">
    <location>
        <begin position="123"/>
        <end position="245"/>
    </location>
</feature>
<comment type="similarity">
    <text evidence="8 9">Belongs to the TonB-dependent receptor family.</text>
</comment>
<evidence type="ECO:0000313" key="14">
    <source>
        <dbReference type="Proteomes" id="UP000186720"/>
    </source>
</evidence>
<evidence type="ECO:0000256" key="9">
    <source>
        <dbReference type="RuleBase" id="RU003357"/>
    </source>
</evidence>
<dbReference type="InterPro" id="IPR012910">
    <property type="entry name" value="Plug_dom"/>
</dbReference>
<dbReference type="NCBIfam" id="TIGR04056">
    <property type="entry name" value="OMP_RagA_SusC"/>
    <property type="match status" value="1"/>
</dbReference>
<dbReference type="Gene3D" id="2.40.170.20">
    <property type="entry name" value="TonB-dependent receptor, beta-barrel domain"/>
    <property type="match status" value="1"/>
</dbReference>
<proteinExistence type="inferred from homology"/>
<dbReference type="Pfam" id="PF13715">
    <property type="entry name" value="CarbopepD_reg_2"/>
    <property type="match status" value="1"/>
</dbReference>
<accession>A0A1Q5ZZP1</accession>
<keyword evidence="6 8" id="KW-0472">Membrane</keyword>
<comment type="caution">
    <text evidence="13">The sequence shown here is derived from an EMBL/GenBank/DDBJ whole genome shotgun (WGS) entry which is preliminary data.</text>
</comment>
<keyword evidence="10" id="KW-0732">Signal</keyword>
<evidence type="ECO:0000256" key="10">
    <source>
        <dbReference type="SAM" id="SignalP"/>
    </source>
</evidence>